<dbReference type="SUPFAM" id="SSF81296">
    <property type="entry name" value="E set domains"/>
    <property type="match status" value="1"/>
</dbReference>
<keyword evidence="12" id="KW-1185">Reference proteome</keyword>
<proteinExistence type="inferred from homology"/>
<dbReference type="InterPro" id="IPR004193">
    <property type="entry name" value="Glyco_hydro_13_N"/>
</dbReference>
<dbReference type="PANTHER" id="PTHR43002">
    <property type="entry name" value="GLYCOGEN DEBRANCHING ENZYME"/>
    <property type="match status" value="1"/>
</dbReference>
<dbReference type="EC" id="3.2.1.41" evidence="7"/>
<evidence type="ECO:0000256" key="8">
    <source>
        <dbReference type="ARBA" id="ARBA00029618"/>
    </source>
</evidence>
<evidence type="ECO:0000259" key="10">
    <source>
        <dbReference type="SMART" id="SM00642"/>
    </source>
</evidence>
<name>A0ABV8CSH3_9STRE</name>
<reference evidence="12" key="1">
    <citation type="journal article" date="2019" name="Int. J. Syst. Evol. Microbiol.">
        <title>The Global Catalogue of Microorganisms (GCM) 10K type strain sequencing project: providing services to taxonomists for standard genome sequencing and annotation.</title>
        <authorList>
            <consortium name="The Broad Institute Genomics Platform"/>
            <consortium name="The Broad Institute Genome Sequencing Center for Infectious Disease"/>
            <person name="Wu L."/>
            <person name="Ma J."/>
        </authorList>
    </citation>
    <scope>NUCLEOTIDE SEQUENCE [LARGE SCALE GENOMIC DNA]</scope>
    <source>
        <strain evidence="12">CCUG 67170</strain>
    </source>
</reference>
<dbReference type="Gene3D" id="2.60.40.1110">
    <property type="match status" value="1"/>
</dbReference>
<dbReference type="Proteomes" id="UP001595807">
    <property type="component" value="Unassembled WGS sequence"/>
</dbReference>
<dbReference type="InterPro" id="IPR011840">
    <property type="entry name" value="PulA_typeI"/>
</dbReference>
<evidence type="ECO:0000256" key="5">
    <source>
        <dbReference type="ARBA" id="ARBA00023295"/>
    </source>
</evidence>
<comment type="caution">
    <text evidence="11">The sequence shown here is derived from an EMBL/GenBank/DDBJ whole genome shotgun (WGS) entry which is preliminary data.</text>
</comment>
<dbReference type="Gene3D" id="3.20.20.80">
    <property type="entry name" value="Glycosidases"/>
    <property type="match status" value="1"/>
</dbReference>
<sequence>MENTVLVHVHSQYTPYFDLSLWQWQEGQLGRDAYFQRYDSFGAVATLTYPSEDFLPEVYLMLKTADWSKKSVDFQVRRNSGIPKTEVWLVDGDDRLYYSRQAAVTSHHYSHRQAHAFDMAVASRAFDRKWAFDGWFGFRYQPSETTFRVWAPTAERVELIFYSSTDERASVSQVYPMVRGQEANPEDWSKNTQGVWSLMVPGDWNFQAYAYRIYYRKRTYQDTRDPYTIATVGRGRRSIVIAEEDLRPAGFSVKHGIEAPWRLSNPNRAVIAEIHIRDFSKSETSGVSAAKRGKFLGAIETGTVNAFGDKTCFDYLKESGYNYIQLQPIFDHHQIIEADGSYKYNWGYDPENYNVPEASFTSNPLSPTARIHELKQVIQAYHDAGIGVIMDVVYNHTFSSLKSPFQRTVPDYFYRMNVDGSFQDGTGCGNETASEKAMFRKYMLDSIRYWVTEYNVDGFRFDLMGLHDVETMNLIRQELDKIDPRILIYGEGWDMGTGLAPEQKAKKQNATLLPGIGFFNDDQRNAVKGAEVYGYFKKGFVSGAGKESKVAKAILGSDELNDYLTPSQVVNYVEAHDNYNLNDLLLELHPDDSQADHVKRVELATGMNLLMQGICFMELGQEFMRTKLYPTGPDGQLTWADKERAMNSYNAPDEVNQIDWNLVTTNRESVEKTRTLMALKRENPLFSLETFAAIREQVFIESAEENSGVVNFKLGQENGYHISYNSHEKNLKISMTDS</sequence>
<dbReference type="Pfam" id="PF03714">
    <property type="entry name" value="PUD"/>
    <property type="match status" value="1"/>
</dbReference>
<dbReference type="RefSeq" id="WP_380424193.1">
    <property type="nucleotide sequence ID" value="NZ_JBHRZV010000002.1"/>
</dbReference>
<dbReference type="EMBL" id="JBHRZV010000002">
    <property type="protein sequence ID" value="MFC3927076.1"/>
    <property type="molecule type" value="Genomic_DNA"/>
</dbReference>
<dbReference type="Pfam" id="PF02922">
    <property type="entry name" value="CBM_48"/>
    <property type="match status" value="1"/>
</dbReference>
<keyword evidence="2" id="KW-0732">Signal</keyword>
<dbReference type="SMART" id="SM00642">
    <property type="entry name" value="Aamy"/>
    <property type="match status" value="1"/>
</dbReference>
<comment type="catalytic activity">
    <reaction evidence="6">
        <text>Hydrolysis of (1-&gt;6)-alpha-D-glucosidic linkages in pullulan, amylopectin and glycogen, and in the alpha- and beta-limit dextrins of amylopectin and glycogen.</text>
        <dbReference type="EC" id="3.2.1.41"/>
    </reaction>
</comment>
<dbReference type="InterPro" id="IPR017853">
    <property type="entry name" value="GH"/>
</dbReference>
<evidence type="ECO:0000256" key="7">
    <source>
        <dbReference type="ARBA" id="ARBA00024062"/>
    </source>
</evidence>
<organism evidence="11 12">
    <name type="scientific">Streptococcus caprae</name>
    <dbReference type="NCBI Taxonomy" id="1640501"/>
    <lineage>
        <taxon>Bacteria</taxon>
        <taxon>Bacillati</taxon>
        <taxon>Bacillota</taxon>
        <taxon>Bacilli</taxon>
        <taxon>Lactobacillales</taxon>
        <taxon>Streptococcaceae</taxon>
        <taxon>Streptococcus</taxon>
    </lineage>
</organism>
<evidence type="ECO:0000256" key="1">
    <source>
        <dbReference type="ARBA" id="ARBA00008061"/>
    </source>
</evidence>
<dbReference type="NCBIfam" id="TIGR02104">
    <property type="entry name" value="pulA_typeI"/>
    <property type="match status" value="1"/>
</dbReference>
<dbReference type="GO" id="GO:0051060">
    <property type="term" value="F:pullulanase activity"/>
    <property type="evidence" value="ECO:0007669"/>
    <property type="project" value="UniProtKB-EC"/>
</dbReference>
<evidence type="ECO:0000256" key="6">
    <source>
        <dbReference type="ARBA" id="ARBA00023965"/>
    </source>
</evidence>
<dbReference type="CDD" id="cd11341">
    <property type="entry name" value="AmyAc_Pullulanase_LD-like"/>
    <property type="match status" value="1"/>
</dbReference>
<evidence type="ECO:0000313" key="12">
    <source>
        <dbReference type="Proteomes" id="UP001595807"/>
    </source>
</evidence>
<keyword evidence="4" id="KW-0106">Calcium</keyword>
<dbReference type="Pfam" id="PF00128">
    <property type="entry name" value="Alpha-amylase"/>
    <property type="match status" value="1"/>
</dbReference>
<keyword evidence="3 11" id="KW-0378">Hydrolase</keyword>
<dbReference type="CDD" id="cd02860">
    <property type="entry name" value="E_set_Pullulanase"/>
    <property type="match status" value="1"/>
</dbReference>
<comment type="similarity">
    <text evidence="1">Belongs to the glycosyl hydrolase 13 family.</text>
</comment>
<dbReference type="Gene3D" id="2.60.40.10">
    <property type="entry name" value="Immunoglobulins"/>
    <property type="match status" value="1"/>
</dbReference>
<dbReference type="SUPFAM" id="SSF49452">
    <property type="entry name" value="Starch-binding domain-like"/>
    <property type="match status" value="1"/>
</dbReference>
<dbReference type="InterPro" id="IPR006047">
    <property type="entry name" value="GH13_cat_dom"/>
</dbReference>
<dbReference type="InterPro" id="IPR005323">
    <property type="entry name" value="CBM41_pullulanase"/>
</dbReference>
<gene>
    <name evidence="11" type="primary">pulA</name>
    <name evidence="11" type="ORF">ACFORF_00315</name>
</gene>
<keyword evidence="5 11" id="KW-0326">Glycosidase</keyword>
<dbReference type="InterPro" id="IPR013783">
    <property type="entry name" value="Ig-like_fold"/>
</dbReference>
<dbReference type="SUPFAM" id="SSF51445">
    <property type="entry name" value="(Trans)glycosidases"/>
    <property type="match status" value="1"/>
</dbReference>
<evidence type="ECO:0000313" key="11">
    <source>
        <dbReference type="EMBL" id="MFC3927076.1"/>
    </source>
</evidence>
<dbReference type="CDD" id="cd10315">
    <property type="entry name" value="CBM41_pullulanase"/>
    <property type="match status" value="1"/>
</dbReference>
<feature type="domain" description="Glycosyl hydrolase family 13 catalytic" evidence="10">
    <location>
        <begin position="273"/>
        <end position="644"/>
    </location>
</feature>
<dbReference type="InterPro" id="IPR014756">
    <property type="entry name" value="Ig_E-set"/>
</dbReference>
<accession>A0ABV8CSH3</accession>
<evidence type="ECO:0000256" key="9">
    <source>
        <dbReference type="ARBA" id="ARBA00031076"/>
    </source>
</evidence>
<evidence type="ECO:0000256" key="2">
    <source>
        <dbReference type="ARBA" id="ARBA00022729"/>
    </source>
</evidence>
<dbReference type="InterPro" id="IPR013784">
    <property type="entry name" value="Carb-bd-like_fold"/>
</dbReference>
<evidence type="ECO:0000256" key="4">
    <source>
        <dbReference type="ARBA" id="ARBA00022837"/>
    </source>
</evidence>
<evidence type="ECO:0000256" key="3">
    <source>
        <dbReference type="ARBA" id="ARBA00022801"/>
    </source>
</evidence>
<protein>
    <recommendedName>
        <fullName evidence="7">pullulanase</fullName>
        <ecNumber evidence="7">3.2.1.41</ecNumber>
    </recommendedName>
    <alternativeName>
        <fullName evidence="8">Alpha-dextrin endo-1,6-alpha-glucosidase</fullName>
    </alternativeName>
    <alternativeName>
        <fullName evidence="9">Pullulan 6-glucanohydrolase</fullName>
    </alternativeName>
</protein>